<keyword evidence="1" id="KW-0812">Transmembrane</keyword>
<reference evidence="2" key="2">
    <citation type="submission" date="2021-01" db="EMBL/GenBank/DDBJ databases">
        <authorList>
            <person name="Kang M."/>
        </authorList>
    </citation>
    <scope>NUCLEOTIDE SEQUENCE</scope>
    <source>
        <strain evidence="2">KACC 17527</strain>
    </source>
</reference>
<dbReference type="EMBL" id="JAEPWM010000020">
    <property type="protein sequence ID" value="MBK6009431.1"/>
    <property type="molecule type" value="Genomic_DNA"/>
</dbReference>
<sequence length="45" mass="5313">MDITLLRVIATVVSFVTFVSIWAWAWKRSNRARFEQDGLIPFQQD</sequence>
<evidence type="ECO:0000313" key="2">
    <source>
        <dbReference type="EMBL" id="MBK6009431.1"/>
    </source>
</evidence>
<keyword evidence="1" id="KW-1133">Transmembrane helix</keyword>
<organism evidence="2 3">
    <name type="scientific">Ramlibacter ginsenosidimutans</name>
    <dbReference type="NCBI Taxonomy" id="502333"/>
    <lineage>
        <taxon>Bacteria</taxon>
        <taxon>Pseudomonadati</taxon>
        <taxon>Pseudomonadota</taxon>
        <taxon>Betaproteobacteria</taxon>
        <taxon>Burkholderiales</taxon>
        <taxon>Comamonadaceae</taxon>
        <taxon>Ramlibacter</taxon>
    </lineage>
</organism>
<feature type="transmembrane region" description="Helical" evidence="1">
    <location>
        <begin position="6"/>
        <end position="26"/>
    </location>
</feature>
<dbReference type="Proteomes" id="UP000630528">
    <property type="component" value="Unassembled WGS sequence"/>
</dbReference>
<protein>
    <submittedName>
        <fullName evidence="2">Cbb3-type cytochrome c oxidase subunit 3</fullName>
    </submittedName>
</protein>
<gene>
    <name evidence="2" type="ORF">JJB11_25315</name>
</gene>
<evidence type="ECO:0000256" key="1">
    <source>
        <dbReference type="SAM" id="Phobius"/>
    </source>
</evidence>
<keyword evidence="3" id="KW-1185">Reference proteome</keyword>
<proteinExistence type="predicted"/>
<dbReference type="RefSeq" id="WP_201178032.1">
    <property type="nucleotide sequence ID" value="NZ_JAEPWM010000020.1"/>
</dbReference>
<reference evidence="2" key="1">
    <citation type="journal article" date="2012" name="J. Microbiol. Biotechnol.">
        <title>Ramlibacter ginsenosidimutans sp. nov., with ginsenoside-converting activity.</title>
        <authorList>
            <person name="Wang L."/>
            <person name="An D.S."/>
            <person name="Kim S.G."/>
            <person name="Jin F.X."/>
            <person name="Kim S.C."/>
            <person name="Lee S.T."/>
            <person name="Im W.T."/>
        </authorList>
    </citation>
    <scope>NUCLEOTIDE SEQUENCE</scope>
    <source>
        <strain evidence="2">KACC 17527</strain>
    </source>
</reference>
<dbReference type="InterPro" id="IPR008621">
    <property type="entry name" value="Cbb3-typ_cyt_oxidase_comp"/>
</dbReference>
<dbReference type="AlphaFoldDB" id="A0A934TY98"/>
<accession>A0A934TY98</accession>
<keyword evidence="1" id="KW-0472">Membrane</keyword>
<comment type="caution">
    <text evidence="2">The sequence shown here is derived from an EMBL/GenBank/DDBJ whole genome shotgun (WGS) entry which is preliminary data.</text>
</comment>
<name>A0A934TY98_9BURK</name>
<evidence type="ECO:0000313" key="3">
    <source>
        <dbReference type="Proteomes" id="UP000630528"/>
    </source>
</evidence>
<dbReference type="Pfam" id="PF05545">
    <property type="entry name" value="FixQ"/>
    <property type="match status" value="1"/>
</dbReference>